<evidence type="ECO:0000313" key="2">
    <source>
        <dbReference type="Proteomes" id="UP000008798"/>
    </source>
</evidence>
<sequence>MDTEVPKDASGQNTVFDDVLTLPPEIIAETKAKQAADEEQRGIVKEEDVLAFISDNEKNEFLKWIKSRIKSNGNV</sequence>
<gene>
    <name evidence="1" type="ORF">CC1_20580</name>
</gene>
<evidence type="ECO:0000313" key="1">
    <source>
        <dbReference type="EMBL" id="CBK80777.1"/>
    </source>
</evidence>
<dbReference type="STRING" id="717962.CC1_20580"/>
<proteinExistence type="predicted"/>
<dbReference type="HOGENOM" id="CLU_2664806_0_0_9"/>
<dbReference type="EMBL" id="FP929038">
    <property type="protein sequence ID" value="CBK80777.1"/>
    <property type="molecule type" value="Genomic_DNA"/>
</dbReference>
<organism evidence="1 2">
    <name type="scientific">Coprococcus catus GD/7</name>
    <dbReference type="NCBI Taxonomy" id="717962"/>
    <lineage>
        <taxon>Bacteria</taxon>
        <taxon>Bacillati</taxon>
        <taxon>Bacillota</taxon>
        <taxon>Clostridia</taxon>
        <taxon>Lachnospirales</taxon>
        <taxon>Lachnospiraceae</taxon>
        <taxon>Coprococcus</taxon>
    </lineage>
</organism>
<dbReference type="KEGG" id="cct:CC1_20580"/>
<dbReference type="Proteomes" id="UP000008798">
    <property type="component" value="Chromosome"/>
</dbReference>
<reference evidence="1 2" key="1">
    <citation type="submission" date="2010-03" db="EMBL/GenBank/DDBJ databases">
        <title>The genome sequence of Coprococcus catus GD/7.</title>
        <authorList>
            <consortium name="metaHIT consortium -- http://www.metahit.eu/"/>
            <person name="Pajon A."/>
            <person name="Turner K."/>
            <person name="Parkhill J."/>
            <person name="Duncan S."/>
            <person name="Flint H."/>
        </authorList>
    </citation>
    <scope>NUCLEOTIDE SEQUENCE [LARGE SCALE GENOMIC DNA]</scope>
    <source>
        <strain evidence="1 2">GD/7</strain>
    </source>
</reference>
<reference evidence="1 2" key="2">
    <citation type="submission" date="2010-03" db="EMBL/GenBank/DDBJ databases">
        <authorList>
            <person name="Pajon A."/>
        </authorList>
    </citation>
    <scope>NUCLEOTIDE SEQUENCE [LARGE SCALE GENOMIC DNA]</scope>
    <source>
        <strain evidence="1 2">GD/7</strain>
    </source>
</reference>
<dbReference type="AlphaFoldDB" id="D4J8V6"/>
<dbReference type="PATRIC" id="fig|717962.3.peg.1959"/>
<name>D4J8V6_9FIRM</name>
<accession>D4J8V6</accession>
<dbReference type="RefSeq" id="WP_015514345.1">
    <property type="nucleotide sequence ID" value="NC_021009.1"/>
</dbReference>
<protein>
    <submittedName>
        <fullName evidence="1">Uncharacterized protein</fullName>
    </submittedName>
</protein>